<sequence length="537" mass="58948">MGGFSTKKMMFQQLLTSVLLLHLLISSSSGALVNSSENGVCISKRGRPYELEGKLPKPGDLNLCNASHDKTCWSASLALQNLATHGEASKDCFYFYDLLECSICHPDVGVQSERLRICASFCDRVFEACSDAYFSTSDASNQVIVPCGASNGIICVKVFKWGTNGTSFCEAVGFTVDQTADVSACYGSSISSFGPAVKSLIKTENVGWFQDLKKLVREMTLVQQFSWVVTLIVLGKMLFNRFCITLSISRIVALSAADASYDPEGCEKIDKIHEWEDLKMVGGYVTKRMMFLQLLTPILLLPLLISSSSVNSSENVGVCVSKGGRSHQPYELEGKLPESADLEFKDLNMCSMFHEKTCCSASQMFSASSALQNLATHGEASKDCLYLFELLECSICHPDVGVQPRPLRICASFCDTVFEACSDAYFNTSDASNQVIVPCVASEDTICQKASMLETNGTAFCEAVGFTVVQTADDSVEEPCYGSKSILVTVVPVVESLVKTVRLQDRRYELLILNLQMCLNRAGWFISWRGMREDEKN</sequence>
<evidence type="ECO:0000256" key="1">
    <source>
        <dbReference type="ARBA" id="ARBA00022729"/>
    </source>
</evidence>
<feature type="signal peptide" evidence="3">
    <location>
        <begin position="1"/>
        <end position="30"/>
    </location>
</feature>
<evidence type="ECO:0000313" key="5">
    <source>
        <dbReference type="EMBL" id="KAH0943148.1"/>
    </source>
</evidence>
<comment type="caution">
    <text evidence="5">The sequence shown here is derived from an EMBL/GenBank/DDBJ whole genome shotgun (WGS) entry which is preliminary data.</text>
</comment>
<name>A0ABQ8ER02_BRANA</name>
<gene>
    <name evidence="5" type="ORF">HID58_002785</name>
</gene>
<dbReference type="PANTHER" id="PTHR37390">
    <property type="entry name" value="OS02G0592500 PROTEIN"/>
    <property type="match status" value="1"/>
</dbReference>
<evidence type="ECO:0000256" key="2">
    <source>
        <dbReference type="ARBA" id="ARBA00023157"/>
    </source>
</evidence>
<feature type="domain" description="Folate receptor-like" evidence="4">
    <location>
        <begin position="62"/>
        <end position="172"/>
    </location>
</feature>
<dbReference type="Pfam" id="PF03024">
    <property type="entry name" value="Folate_rec"/>
    <property type="match status" value="2"/>
</dbReference>
<proteinExistence type="predicted"/>
<feature type="domain" description="Folate receptor-like" evidence="4">
    <location>
        <begin position="344"/>
        <end position="472"/>
    </location>
</feature>
<reference evidence="5 6" key="1">
    <citation type="submission" date="2021-05" db="EMBL/GenBank/DDBJ databases">
        <title>Genome Assembly of Synthetic Allotetraploid Brassica napus Reveals Homoeologous Exchanges between Subgenomes.</title>
        <authorList>
            <person name="Davis J.T."/>
        </authorList>
    </citation>
    <scope>NUCLEOTIDE SEQUENCE [LARGE SCALE GENOMIC DNA]</scope>
    <source>
        <strain evidence="6">cv. Da-Ae</strain>
        <tissue evidence="5">Seedling</tissue>
    </source>
</reference>
<feature type="chain" id="PRO_5047480807" description="Folate receptor-like domain-containing protein" evidence="3">
    <location>
        <begin position="31"/>
        <end position="537"/>
    </location>
</feature>
<accession>A0ABQ8ER02</accession>
<keyword evidence="6" id="KW-1185">Reference proteome</keyword>
<keyword evidence="1 3" id="KW-0732">Signal</keyword>
<dbReference type="PANTHER" id="PTHR37390:SF3">
    <property type="entry name" value="FOLATE RECEPTOR-LIKE DOMAIN-CONTAINING PROTEIN"/>
    <property type="match status" value="1"/>
</dbReference>
<dbReference type="EMBL" id="JAGKQM010000001">
    <property type="protein sequence ID" value="KAH0943148.1"/>
    <property type="molecule type" value="Genomic_DNA"/>
</dbReference>
<organism evidence="5 6">
    <name type="scientific">Brassica napus</name>
    <name type="common">Rape</name>
    <dbReference type="NCBI Taxonomy" id="3708"/>
    <lineage>
        <taxon>Eukaryota</taxon>
        <taxon>Viridiplantae</taxon>
        <taxon>Streptophyta</taxon>
        <taxon>Embryophyta</taxon>
        <taxon>Tracheophyta</taxon>
        <taxon>Spermatophyta</taxon>
        <taxon>Magnoliopsida</taxon>
        <taxon>eudicotyledons</taxon>
        <taxon>Gunneridae</taxon>
        <taxon>Pentapetalae</taxon>
        <taxon>rosids</taxon>
        <taxon>malvids</taxon>
        <taxon>Brassicales</taxon>
        <taxon>Brassicaceae</taxon>
        <taxon>Brassiceae</taxon>
        <taxon>Brassica</taxon>
    </lineage>
</organism>
<evidence type="ECO:0000259" key="4">
    <source>
        <dbReference type="Pfam" id="PF03024"/>
    </source>
</evidence>
<protein>
    <recommendedName>
        <fullName evidence="4">Folate receptor-like domain-containing protein</fullName>
    </recommendedName>
</protein>
<dbReference type="InterPro" id="IPR053305">
    <property type="entry name" value="Folate-binding_rcpt-like"/>
</dbReference>
<dbReference type="InterPro" id="IPR018143">
    <property type="entry name" value="Folate_rcpt-like"/>
</dbReference>
<evidence type="ECO:0000313" key="6">
    <source>
        <dbReference type="Proteomes" id="UP000824890"/>
    </source>
</evidence>
<keyword evidence="2" id="KW-1015">Disulfide bond</keyword>
<evidence type="ECO:0000256" key="3">
    <source>
        <dbReference type="SAM" id="SignalP"/>
    </source>
</evidence>
<dbReference type="Proteomes" id="UP000824890">
    <property type="component" value="Unassembled WGS sequence"/>
</dbReference>